<dbReference type="RefSeq" id="WP_229844617.1">
    <property type="nucleotide sequence ID" value="NZ_BMVB01000003.1"/>
</dbReference>
<evidence type="ECO:0000256" key="7">
    <source>
        <dbReference type="ARBA" id="ARBA00022605"/>
    </source>
</evidence>
<organism evidence="15 16">
    <name type="scientific">Streptomyces cinnamoneus</name>
    <name type="common">Streptoverticillium cinnamoneum</name>
    <dbReference type="NCBI Taxonomy" id="53446"/>
    <lineage>
        <taxon>Bacteria</taxon>
        <taxon>Bacillati</taxon>
        <taxon>Actinomycetota</taxon>
        <taxon>Actinomycetes</taxon>
        <taxon>Kitasatosporales</taxon>
        <taxon>Streptomycetaceae</taxon>
        <taxon>Streptomyces</taxon>
        <taxon>Streptomyces cinnamoneus group</taxon>
    </lineage>
</organism>
<reference evidence="15" key="2">
    <citation type="submission" date="2020-09" db="EMBL/GenBank/DDBJ databases">
        <authorList>
            <person name="Sun Q."/>
            <person name="Ohkuma M."/>
        </authorList>
    </citation>
    <scope>NUCLEOTIDE SEQUENCE</scope>
    <source>
        <strain evidence="15">JCM 4633</strain>
    </source>
</reference>
<evidence type="ECO:0000259" key="14">
    <source>
        <dbReference type="Pfam" id="PF00291"/>
    </source>
</evidence>
<evidence type="ECO:0000256" key="5">
    <source>
        <dbReference type="ARBA" id="ARBA00011270"/>
    </source>
</evidence>
<dbReference type="InterPro" id="IPR023026">
    <property type="entry name" value="Trp_synth_beta/beta-like"/>
</dbReference>
<sequence>MSSLERYDLPAAKIPKRWYNVLPDLPRVPDDVLDPDTGKPVGQEFMEQLLPKALVAQETSLERWIAIPEDVRAAYRLWRPTPLYRAHALERHLDTPAEIYFKYEGASPSGSHKLNSALAQAYYARLEGCDRLVTDTGAGQWGSALSMACSVFGIKALVYMVRASYEGKPYRRHFMETFGQQVLPSPGPHTEFGRTLLKQDPDHPGSEATAVTEALETVRQNPGDRFSMGAFAGHVLLHQTVVGLETREQLEELGKHPDFLVASVGCGSNMGGFAFPFVGDKLAGQDITILAAEPAACPTLTSGTYRYDFADAGGLGPMVRTYTLGHEFVPPPIHSGGLRYHGAAPLVGLARHEGLLQSRAYAQKAVFEAGTLFARLHGLLPAPETAHAIRAAMDLAVECRERRRPAVIVFCYSGHGLLDLGAYGSYHAGEMADAEPYETTPADDPGPGPCPAAVQAGR</sequence>
<evidence type="ECO:0000313" key="15">
    <source>
        <dbReference type="EMBL" id="GHC40293.1"/>
    </source>
</evidence>
<evidence type="ECO:0000256" key="3">
    <source>
        <dbReference type="ARBA" id="ARBA00004733"/>
    </source>
</evidence>
<accession>A0A918WFV5</accession>
<evidence type="ECO:0000256" key="12">
    <source>
        <dbReference type="ARBA" id="ARBA00049047"/>
    </source>
</evidence>
<evidence type="ECO:0000313" key="16">
    <source>
        <dbReference type="Proteomes" id="UP000646244"/>
    </source>
</evidence>
<proteinExistence type="inferred from homology"/>
<dbReference type="InterPro" id="IPR006316">
    <property type="entry name" value="Trp_synth_b-like"/>
</dbReference>
<protein>
    <recommendedName>
        <fullName evidence="6">tryptophan synthase</fullName>
        <ecNumber evidence="6">4.2.1.20</ecNumber>
    </recommendedName>
</protein>
<comment type="caution">
    <text evidence="15">The sequence shown here is derived from an EMBL/GenBank/DDBJ whole genome shotgun (WGS) entry which is preliminary data.</text>
</comment>
<comment type="pathway">
    <text evidence="3">Amino-acid biosynthesis; L-tryptophan biosynthesis; L-tryptophan from chorismate: step 5/5.</text>
</comment>
<keyword evidence="9" id="KW-0663">Pyridoxal phosphate</keyword>
<dbReference type="PIRSF" id="PIRSF500824">
    <property type="entry name" value="TrpB_prok"/>
    <property type="match status" value="1"/>
</dbReference>
<dbReference type="NCBIfam" id="TIGR01415">
    <property type="entry name" value="trpB_rel"/>
    <property type="match status" value="1"/>
</dbReference>
<dbReference type="EMBL" id="BMVB01000003">
    <property type="protein sequence ID" value="GHC40293.1"/>
    <property type="molecule type" value="Genomic_DNA"/>
</dbReference>
<dbReference type="InterPro" id="IPR001926">
    <property type="entry name" value="TrpB-like_PALP"/>
</dbReference>
<feature type="region of interest" description="Disordered" evidence="13">
    <location>
        <begin position="436"/>
        <end position="458"/>
    </location>
</feature>
<evidence type="ECO:0000256" key="11">
    <source>
        <dbReference type="ARBA" id="ARBA00023239"/>
    </source>
</evidence>
<dbReference type="InterPro" id="IPR036052">
    <property type="entry name" value="TrpB-like_PALP_sf"/>
</dbReference>
<dbReference type="GO" id="GO:0004834">
    <property type="term" value="F:tryptophan synthase activity"/>
    <property type="evidence" value="ECO:0007669"/>
    <property type="project" value="UniProtKB-EC"/>
</dbReference>
<evidence type="ECO:0000256" key="6">
    <source>
        <dbReference type="ARBA" id="ARBA00012043"/>
    </source>
</evidence>
<dbReference type="PIRSF" id="PIRSF001413">
    <property type="entry name" value="Trp_syn_beta"/>
    <property type="match status" value="1"/>
</dbReference>
<keyword evidence="10" id="KW-0057">Aromatic amino acid biosynthesis</keyword>
<comment type="subunit">
    <text evidence="5">Tetramer of two alpha and two beta chains.</text>
</comment>
<dbReference type="PANTHER" id="PTHR48077">
    <property type="entry name" value="TRYPTOPHAN SYNTHASE-RELATED"/>
    <property type="match status" value="1"/>
</dbReference>
<dbReference type="Pfam" id="PF00291">
    <property type="entry name" value="PALP"/>
    <property type="match status" value="1"/>
</dbReference>
<name>A0A918WFV5_STRCJ</name>
<gene>
    <name evidence="15" type="ORF">GCM10010507_13060</name>
</gene>
<evidence type="ECO:0000256" key="10">
    <source>
        <dbReference type="ARBA" id="ARBA00023141"/>
    </source>
</evidence>
<evidence type="ECO:0000256" key="2">
    <source>
        <dbReference type="ARBA" id="ARBA00002786"/>
    </source>
</evidence>
<dbReference type="AlphaFoldDB" id="A0A918WFV5"/>
<comment type="catalytic activity">
    <reaction evidence="12">
        <text>(1S,2R)-1-C-(indol-3-yl)glycerol 3-phosphate + L-serine = D-glyceraldehyde 3-phosphate + L-tryptophan + H2O</text>
        <dbReference type="Rhea" id="RHEA:10532"/>
        <dbReference type="ChEBI" id="CHEBI:15377"/>
        <dbReference type="ChEBI" id="CHEBI:33384"/>
        <dbReference type="ChEBI" id="CHEBI:57912"/>
        <dbReference type="ChEBI" id="CHEBI:58866"/>
        <dbReference type="ChEBI" id="CHEBI:59776"/>
        <dbReference type="EC" id="4.2.1.20"/>
    </reaction>
</comment>
<dbReference type="InterPro" id="IPR006653">
    <property type="entry name" value="Trp_synth_b_CS"/>
</dbReference>
<evidence type="ECO:0000256" key="9">
    <source>
        <dbReference type="ARBA" id="ARBA00022898"/>
    </source>
</evidence>
<dbReference type="PROSITE" id="PS00168">
    <property type="entry name" value="TRP_SYNTHASE_BETA"/>
    <property type="match status" value="1"/>
</dbReference>
<comment type="similarity">
    <text evidence="4">Belongs to the TrpB family.</text>
</comment>
<reference evidence="15" key="1">
    <citation type="journal article" date="2014" name="Int. J. Syst. Evol. Microbiol.">
        <title>Complete genome sequence of Corynebacterium casei LMG S-19264T (=DSM 44701T), isolated from a smear-ripened cheese.</title>
        <authorList>
            <consortium name="US DOE Joint Genome Institute (JGI-PGF)"/>
            <person name="Walter F."/>
            <person name="Albersmeier A."/>
            <person name="Kalinowski J."/>
            <person name="Ruckert C."/>
        </authorList>
    </citation>
    <scope>NUCLEOTIDE SEQUENCE</scope>
    <source>
        <strain evidence="15">JCM 4633</strain>
    </source>
</reference>
<comment type="cofactor">
    <cofactor evidence="1">
        <name>pyridoxal 5'-phosphate</name>
        <dbReference type="ChEBI" id="CHEBI:597326"/>
    </cofactor>
</comment>
<comment type="function">
    <text evidence="2">The beta subunit is responsible for the synthesis of L-tryptophan from indole and L-serine.</text>
</comment>
<dbReference type="EC" id="4.2.1.20" evidence="6"/>
<evidence type="ECO:0000256" key="8">
    <source>
        <dbReference type="ARBA" id="ARBA00022822"/>
    </source>
</evidence>
<keyword evidence="8" id="KW-0822">Tryptophan biosynthesis</keyword>
<evidence type="ECO:0000256" key="4">
    <source>
        <dbReference type="ARBA" id="ARBA00009982"/>
    </source>
</evidence>
<keyword evidence="7" id="KW-0028">Amino-acid biosynthesis</keyword>
<evidence type="ECO:0000256" key="13">
    <source>
        <dbReference type="SAM" id="MobiDB-lite"/>
    </source>
</evidence>
<dbReference type="Proteomes" id="UP000646244">
    <property type="component" value="Unassembled WGS sequence"/>
</dbReference>
<dbReference type="GO" id="GO:0005737">
    <property type="term" value="C:cytoplasm"/>
    <property type="evidence" value="ECO:0007669"/>
    <property type="project" value="TreeGrafter"/>
</dbReference>
<evidence type="ECO:0000256" key="1">
    <source>
        <dbReference type="ARBA" id="ARBA00001933"/>
    </source>
</evidence>
<dbReference type="Gene3D" id="3.40.50.1100">
    <property type="match status" value="2"/>
</dbReference>
<feature type="domain" description="Tryptophan synthase beta chain-like PALP" evidence="14">
    <location>
        <begin position="78"/>
        <end position="410"/>
    </location>
</feature>
<dbReference type="GO" id="GO:0030170">
    <property type="term" value="F:pyridoxal phosphate binding"/>
    <property type="evidence" value="ECO:0007669"/>
    <property type="project" value="InterPro"/>
</dbReference>
<dbReference type="PANTHER" id="PTHR48077:SF6">
    <property type="entry name" value="TRYPTOPHAN SYNTHASE"/>
    <property type="match status" value="1"/>
</dbReference>
<dbReference type="NCBIfam" id="NF009057">
    <property type="entry name" value="PRK12391.1"/>
    <property type="match status" value="1"/>
</dbReference>
<dbReference type="GO" id="GO:0052684">
    <property type="term" value="F:L-serine hydro-lyase (adding indole, L-tryptophan-forming) activity"/>
    <property type="evidence" value="ECO:0007669"/>
    <property type="project" value="TreeGrafter"/>
</dbReference>
<dbReference type="SUPFAM" id="SSF53686">
    <property type="entry name" value="Tryptophan synthase beta subunit-like PLP-dependent enzymes"/>
    <property type="match status" value="1"/>
</dbReference>
<keyword evidence="11" id="KW-0456">Lyase</keyword>